<feature type="signal peptide" evidence="2">
    <location>
        <begin position="1"/>
        <end position="28"/>
    </location>
</feature>
<evidence type="ECO:0000313" key="4">
    <source>
        <dbReference type="Proteomes" id="UP000886844"/>
    </source>
</evidence>
<feature type="region of interest" description="Disordered" evidence="1">
    <location>
        <begin position="74"/>
        <end position="99"/>
    </location>
</feature>
<protein>
    <recommendedName>
        <fullName evidence="5">DUF3828 domain-containing protein</fullName>
    </recommendedName>
</protein>
<gene>
    <name evidence="3" type="ORF">H9828_03800</name>
</gene>
<organism evidence="3 4">
    <name type="scientific">Candidatus Alistipes intestinigallinarum</name>
    <dbReference type="NCBI Taxonomy" id="2838440"/>
    <lineage>
        <taxon>Bacteria</taxon>
        <taxon>Pseudomonadati</taxon>
        <taxon>Bacteroidota</taxon>
        <taxon>Bacteroidia</taxon>
        <taxon>Bacteroidales</taxon>
        <taxon>Rikenellaceae</taxon>
        <taxon>Alistipes</taxon>
    </lineage>
</organism>
<proteinExistence type="predicted"/>
<keyword evidence="2" id="KW-0732">Signal</keyword>
<comment type="caution">
    <text evidence="3">The sequence shown here is derived from an EMBL/GenBank/DDBJ whole genome shotgun (WGS) entry which is preliminary data.</text>
</comment>
<feature type="chain" id="PRO_5038876409" description="DUF3828 domain-containing protein" evidence="2">
    <location>
        <begin position="29"/>
        <end position="157"/>
    </location>
</feature>
<evidence type="ECO:0000256" key="2">
    <source>
        <dbReference type="SAM" id="SignalP"/>
    </source>
</evidence>
<feature type="compositionally biased region" description="Basic and acidic residues" evidence="1">
    <location>
        <begin position="81"/>
        <end position="94"/>
    </location>
</feature>
<dbReference type="AlphaFoldDB" id="A0A9D2CBM4"/>
<evidence type="ECO:0000256" key="1">
    <source>
        <dbReference type="SAM" id="MobiDB-lite"/>
    </source>
</evidence>
<evidence type="ECO:0008006" key="5">
    <source>
        <dbReference type="Google" id="ProtNLM"/>
    </source>
</evidence>
<reference evidence="3" key="1">
    <citation type="journal article" date="2021" name="PeerJ">
        <title>Extensive microbial diversity within the chicken gut microbiome revealed by metagenomics and culture.</title>
        <authorList>
            <person name="Gilroy R."/>
            <person name="Ravi A."/>
            <person name="Getino M."/>
            <person name="Pursley I."/>
            <person name="Horton D.L."/>
            <person name="Alikhan N.F."/>
            <person name="Baker D."/>
            <person name="Gharbi K."/>
            <person name="Hall N."/>
            <person name="Watson M."/>
            <person name="Adriaenssens E.M."/>
            <person name="Foster-Nyarko E."/>
            <person name="Jarju S."/>
            <person name="Secka A."/>
            <person name="Antonio M."/>
            <person name="Oren A."/>
            <person name="Chaudhuri R.R."/>
            <person name="La Ragione R."/>
            <person name="Hildebrand F."/>
            <person name="Pallen M.J."/>
        </authorList>
    </citation>
    <scope>NUCLEOTIDE SEQUENCE</scope>
    <source>
        <strain evidence="3">5134</strain>
    </source>
</reference>
<dbReference type="EMBL" id="DXDA01000032">
    <property type="protein sequence ID" value="HIY68522.1"/>
    <property type="molecule type" value="Genomic_DNA"/>
</dbReference>
<reference evidence="3" key="2">
    <citation type="submission" date="2021-04" db="EMBL/GenBank/DDBJ databases">
        <authorList>
            <person name="Gilroy R."/>
        </authorList>
    </citation>
    <scope>NUCLEOTIDE SEQUENCE</scope>
    <source>
        <strain evidence="3">5134</strain>
    </source>
</reference>
<name>A0A9D2CBM4_9BACT</name>
<feature type="region of interest" description="Disordered" evidence="1">
    <location>
        <begin position="27"/>
        <end position="46"/>
    </location>
</feature>
<dbReference type="Proteomes" id="UP000886844">
    <property type="component" value="Unassembled WGS sequence"/>
</dbReference>
<evidence type="ECO:0000313" key="3">
    <source>
        <dbReference type="EMBL" id="HIY68522.1"/>
    </source>
</evidence>
<accession>A0A9D2CBM4</accession>
<dbReference type="Gene3D" id="3.10.450.50">
    <property type="match status" value="1"/>
</dbReference>
<sequence length="157" mass="17390">MNPTQAMKHLLPFVLLLFAAISAGPSSARNTISGPTQATAGSASATEQTRKALEKFYTEYARWMSASFDEEIAEPASPLDDATRRKVEKAREESGGDPLVRAQDFNKRSLPTITVEHVEGEWYAVAYLDTYENRCVIIPFRALLRKGQLVITDVTLP</sequence>